<organism evidence="9 10">
    <name type="scientific">Methanospirillum purgamenti</name>
    <dbReference type="NCBI Taxonomy" id="2834276"/>
    <lineage>
        <taxon>Archaea</taxon>
        <taxon>Methanobacteriati</taxon>
        <taxon>Methanobacteriota</taxon>
        <taxon>Stenosarchaea group</taxon>
        <taxon>Methanomicrobia</taxon>
        <taxon>Methanomicrobiales</taxon>
        <taxon>Methanospirillaceae</taxon>
        <taxon>Methanospirillum</taxon>
    </lineage>
</organism>
<dbReference type="InterPro" id="IPR028082">
    <property type="entry name" value="Peripla_BP_I"/>
</dbReference>
<dbReference type="RefSeq" id="WP_214420646.1">
    <property type="nucleotide sequence ID" value="NZ_CP075546.1"/>
</dbReference>
<dbReference type="Gene3D" id="3.40.50.2300">
    <property type="match status" value="4"/>
</dbReference>
<evidence type="ECO:0000313" key="10">
    <source>
        <dbReference type="Proteomes" id="UP000680656"/>
    </source>
</evidence>
<dbReference type="EMBL" id="CP075546">
    <property type="protein sequence ID" value="QVV89865.1"/>
    <property type="molecule type" value="Genomic_DNA"/>
</dbReference>
<sequence>MTLLIPAITGDYPEIESLTTDQYRIGVLLPASGDSAMDFYETLNWTVDGLEKEGIGTIELVGIDTSTVPTKEAALKMLADPDIRVVIGPATSDEVFQIAPDFIAAKKILITPSATSGEIADLFGESGYIWRTTGGDRIQTQLIMDLVAERGAHTVSLMYENNTYGKTFADWAEYYANESGVVHIESVPFSHEQDISSLLNNIISKKPDYLIVAARGSITAEIARFVKAQNSTVQLFFTDAGRSDTFLTTAGEYAEGAEGVSPTADKKTGFFVSYQKAFGKMPSDYAALTRDALILGIAALARMEANLSEEPGESLISVVQGSDMVTPWDDQGTAQAIRMIRGGYLPDLSGASGTLDYDTRTGTDPLTTWYVHWRVEEGEFLADSYIHGSRGDRRETEKIKQPMQDLSAFLNTTEDKRAEISFVYNGEKGDFGFTDQAYLGILRIRDDFNLTVHEIYTGDTGEEPDPVFNPLTGKKASAVLMLGSYMAEYAERVAEEYPAIPVIVIDADPMSLPHIRTASFSMYGASYLAGRLAGDLTKTGQIAVIAGRKAQVIDSFTDGFIKGAIDEDPTIVVNITYIADDNSGYQQPEKGATIAMDMYRNGTDIIFTVAGASGLGAISAAKKSQDLKIIGVDSDQSYLGPGVVIASVVKNLDPVVYWELSEALNGRFTPGLVVYNLTNDGSSLAINPRFGDLSKIIESKMNKAVQQEIKAEST</sequence>
<evidence type="ECO:0000259" key="7">
    <source>
        <dbReference type="Pfam" id="PF02608"/>
    </source>
</evidence>
<keyword evidence="10" id="KW-1185">Reference proteome</keyword>
<dbReference type="CDD" id="cd06354">
    <property type="entry name" value="PBP1_PrnA-like"/>
    <property type="match status" value="1"/>
</dbReference>
<feature type="domain" description="Leucine-binding protein" evidence="8">
    <location>
        <begin position="23"/>
        <end position="305"/>
    </location>
</feature>
<dbReference type="KEGG" id="mrtj:KHC33_05030"/>
<evidence type="ECO:0000256" key="5">
    <source>
        <dbReference type="ARBA" id="ARBA00023136"/>
    </source>
</evidence>
<evidence type="ECO:0000256" key="1">
    <source>
        <dbReference type="ARBA" id="ARBA00004193"/>
    </source>
</evidence>
<evidence type="ECO:0000313" key="9">
    <source>
        <dbReference type="EMBL" id="QVV89865.1"/>
    </source>
</evidence>
<dbReference type="InterPro" id="IPR003760">
    <property type="entry name" value="PnrA-like"/>
</dbReference>
<dbReference type="PANTHER" id="PTHR34296:SF2">
    <property type="entry name" value="ABC TRANSPORTER GUANOSINE-BINDING PROTEIN NUPN"/>
    <property type="match status" value="1"/>
</dbReference>
<accession>A0A8E7EKT0</accession>
<comment type="similarity">
    <text evidence="2">Belongs to the BMP lipoprotein family.</text>
</comment>
<evidence type="ECO:0000256" key="4">
    <source>
        <dbReference type="ARBA" id="ARBA00022729"/>
    </source>
</evidence>
<dbReference type="InterPro" id="IPR050957">
    <property type="entry name" value="BMP_lipoprotein"/>
</dbReference>
<reference evidence="9 10" key="1">
    <citation type="submission" date="2021-05" db="EMBL/GenBank/DDBJ databases">
        <title>A novel Methanospirillum isolate from a pyrite-forming mixed culture.</title>
        <authorList>
            <person name="Bunk B."/>
            <person name="Sproer C."/>
            <person name="Spring S."/>
            <person name="Pester M."/>
        </authorList>
    </citation>
    <scope>NUCLEOTIDE SEQUENCE [LARGE SCALE GENOMIC DNA]</scope>
    <source>
        <strain evidence="9 10">J.3.6.1-F.2.7.3</strain>
    </source>
</reference>
<protein>
    <submittedName>
        <fullName evidence="9">BMP family ABC transporter substrate-binding protein</fullName>
    </submittedName>
</protein>
<dbReference type="CDD" id="cd06268">
    <property type="entry name" value="PBP1_ABC_transporter_LIVBP-like"/>
    <property type="match status" value="1"/>
</dbReference>
<dbReference type="GO" id="GO:0005886">
    <property type="term" value="C:plasma membrane"/>
    <property type="evidence" value="ECO:0007669"/>
    <property type="project" value="UniProtKB-SubCell"/>
</dbReference>
<keyword evidence="6" id="KW-0449">Lipoprotein</keyword>
<dbReference type="Proteomes" id="UP000680656">
    <property type="component" value="Chromosome"/>
</dbReference>
<dbReference type="SUPFAM" id="SSF53822">
    <property type="entry name" value="Periplasmic binding protein-like I"/>
    <property type="match status" value="2"/>
</dbReference>
<keyword evidence="5" id="KW-0472">Membrane</keyword>
<evidence type="ECO:0000256" key="6">
    <source>
        <dbReference type="ARBA" id="ARBA00023288"/>
    </source>
</evidence>
<feature type="domain" description="ABC transporter substrate-binding protein PnrA-like" evidence="7">
    <location>
        <begin position="419"/>
        <end position="680"/>
    </location>
</feature>
<evidence type="ECO:0000256" key="3">
    <source>
        <dbReference type="ARBA" id="ARBA00022475"/>
    </source>
</evidence>
<evidence type="ECO:0000259" key="8">
    <source>
        <dbReference type="Pfam" id="PF13458"/>
    </source>
</evidence>
<dbReference type="Pfam" id="PF13458">
    <property type="entry name" value="Peripla_BP_6"/>
    <property type="match status" value="1"/>
</dbReference>
<proteinExistence type="inferred from homology"/>
<keyword evidence="3" id="KW-1003">Cell membrane</keyword>
<dbReference type="InterPro" id="IPR028081">
    <property type="entry name" value="Leu-bd"/>
</dbReference>
<keyword evidence="4" id="KW-0732">Signal</keyword>
<name>A0A8E7EKT0_9EURY</name>
<gene>
    <name evidence="9" type="ORF">KHC33_05030</name>
</gene>
<dbReference type="Pfam" id="PF02608">
    <property type="entry name" value="Bmp"/>
    <property type="match status" value="1"/>
</dbReference>
<comment type="subcellular location">
    <subcellularLocation>
        <location evidence="1">Cell membrane</location>
        <topology evidence="1">Lipid-anchor</topology>
    </subcellularLocation>
</comment>
<dbReference type="GeneID" id="65096524"/>
<dbReference type="PANTHER" id="PTHR34296">
    <property type="entry name" value="TRANSCRIPTIONAL ACTIVATOR PROTEIN MED"/>
    <property type="match status" value="1"/>
</dbReference>
<evidence type="ECO:0000256" key="2">
    <source>
        <dbReference type="ARBA" id="ARBA00008610"/>
    </source>
</evidence>
<dbReference type="AlphaFoldDB" id="A0A8E7EKT0"/>